<feature type="region of interest" description="Disordered" evidence="1">
    <location>
        <begin position="98"/>
        <end position="153"/>
    </location>
</feature>
<feature type="compositionally biased region" description="Acidic residues" evidence="1">
    <location>
        <begin position="111"/>
        <end position="120"/>
    </location>
</feature>
<dbReference type="AlphaFoldDB" id="G2J7H7"/>
<proteinExistence type="predicted"/>
<dbReference type="Proteomes" id="UP000054051">
    <property type="component" value="Unassembled WGS sequence"/>
</dbReference>
<dbReference type="InterPro" id="IPR036760">
    <property type="entry name" value="SspB-like_sf"/>
</dbReference>
<gene>
    <name evidence="2" type="primary">sspB</name>
    <name evidence="2" type="ORF">CAGGBEG34_180026</name>
</gene>
<dbReference type="eggNOG" id="COG2969">
    <property type="taxonomic scope" value="Bacteria"/>
</dbReference>
<dbReference type="PIRSF" id="PIRSF005276">
    <property type="entry name" value="SspB"/>
    <property type="match status" value="1"/>
</dbReference>
<organism evidence="2 3">
    <name type="scientific">Candidatus Glomeribacter gigasporarum BEG34</name>
    <dbReference type="NCBI Taxonomy" id="1070319"/>
    <lineage>
        <taxon>Bacteria</taxon>
        <taxon>Pseudomonadati</taxon>
        <taxon>Pseudomonadota</taxon>
        <taxon>Betaproteobacteria</taxon>
        <taxon>Burkholderiales</taxon>
        <taxon>Burkholderiaceae</taxon>
        <taxon>Candidatus Glomeribacter</taxon>
    </lineage>
</organism>
<dbReference type="NCBIfam" id="NF008769">
    <property type="entry name" value="PRK11798.2-5"/>
    <property type="match status" value="1"/>
</dbReference>
<sequence length="153" mass="16938">MQPCSPKPYLLRALYEWCSDQGYTPYIVVHVDAHTRVPRAFVRDGKIILNISFDATDQLKMNNDWIEFNARFSGKSHKLEIPVSNVLAIYAHENGQGMSFPAEAQPSCVNENEESSDTAADESAPGASGQASSRFKPARTTGKKRGAHLKLIK</sequence>
<dbReference type="OrthoDB" id="9797358at2"/>
<feature type="compositionally biased region" description="Basic residues" evidence="1">
    <location>
        <begin position="141"/>
        <end position="153"/>
    </location>
</feature>
<dbReference type="PANTHER" id="PTHR37486:SF1">
    <property type="entry name" value="STRINGENT STARVATION PROTEIN B"/>
    <property type="match status" value="1"/>
</dbReference>
<evidence type="ECO:0000256" key="1">
    <source>
        <dbReference type="SAM" id="MobiDB-lite"/>
    </source>
</evidence>
<comment type="caution">
    <text evidence="2">The sequence shown here is derived from an EMBL/GenBank/DDBJ whole genome shotgun (WGS) entry which is preliminary data.</text>
</comment>
<reference evidence="2 3" key="1">
    <citation type="submission" date="2011-08" db="EMBL/GenBank/DDBJ databases">
        <title>The genome of the obligate endobacterium of an arbuscular mycorrhizal fungus reveals an interphylum network of nutritional interactions.</title>
        <authorList>
            <person name="Ghignone S."/>
            <person name="Salvioli A."/>
            <person name="Anca I."/>
            <person name="Lumini E."/>
            <person name="Ortu G."/>
            <person name="Petiti L."/>
            <person name="Cruveiller S."/>
            <person name="Bianciotto V."/>
            <person name="Piffanelli P."/>
            <person name="Lanfranco L."/>
            <person name="Bonfante P."/>
        </authorList>
    </citation>
    <scope>NUCLEOTIDE SEQUENCE [LARGE SCALE GENOMIC DNA]</scope>
    <source>
        <strain evidence="2 3">BEG34</strain>
    </source>
</reference>
<dbReference type="RefSeq" id="WP_006682008.1">
    <property type="nucleotide sequence ID" value="NZ_CAFB01000034.1"/>
</dbReference>
<dbReference type="STRING" id="1070319.CAGGBEG34_180026"/>
<dbReference type="Pfam" id="PF04386">
    <property type="entry name" value="SspB"/>
    <property type="match status" value="1"/>
</dbReference>
<dbReference type="PANTHER" id="PTHR37486">
    <property type="entry name" value="STRINGENT STARVATION PROTEIN B"/>
    <property type="match status" value="1"/>
</dbReference>
<evidence type="ECO:0000313" key="3">
    <source>
        <dbReference type="Proteomes" id="UP000054051"/>
    </source>
</evidence>
<accession>G2J7H7</accession>
<dbReference type="Gene3D" id="2.30.30.220">
    <property type="entry name" value="SspB-like"/>
    <property type="match status" value="1"/>
</dbReference>
<dbReference type="SUPFAM" id="SSF101738">
    <property type="entry name" value="SspB-like"/>
    <property type="match status" value="1"/>
</dbReference>
<protein>
    <submittedName>
        <fullName evidence="2">Stringent starvation protein B</fullName>
    </submittedName>
</protein>
<evidence type="ECO:0000313" key="2">
    <source>
        <dbReference type="EMBL" id="CCD28722.1"/>
    </source>
</evidence>
<keyword evidence="3" id="KW-1185">Reference proteome</keyword>
<name>G2J7H7_9BURK</name>
<dbReference type="EMBL" id="CAFB01000034">
    <property type="protein sequence ID" value="CCD28722.1"/>
    <property type="molecule type" value="Genomic_DNA"/>
</dbReference>
<dbReference type="InterPro" id="IPR007481">
    <property type="entry name" value="SspB"/>
</dbReference>